<dbReference type="Pfam" id="PF07561">
    <property type="entry name" value="DUF1540"/>
    <property type="match status" value="2"/>
</dbReference>
<gene>
    <name evidence="2" type="ORF">ERS852502_01967</name>
</gene>
<name>A0A174ZPT0_9FIRM</name>
<protein>
    <submittedName>
        <fullName evidence="2">Domain of Uncharacterized Function (DUF1540)</fullName>
    </submittedName>
</protein>
<dbReference type="Proteomes" id="UP000078383">
    <property type="component" value="Unassembled WGS sequence"/>
</dbReference>
<sequence length="109" mass="11913">MPELSCTVQTCVHNYQYLCELDKIQVGGSSAKDAQETCCDSFEERREGSYSNKTDSMKSVSDCSDVDCQAKDCRYNEECKCHAGKISVEGGDACHSSGTECATFDCCCN</sequence>
<proteinExistence type="predicted"/>
<dbReference type="AlphaFoldDB" id="A0A174ZPT0"/>
<evidence type="ECO:0000313" key="2">
    <source>
        <dbReference type="EMBL" id="CUQ89403.1"/>
    </source>
</evidence>
<dbReference type="InterPro" id="IPR011437">
    <property type="entry name" value="DUF1540"/>
</dbReference>
<dbReference type="RefSeq" id="WP_020436988.1">
    <property type="nucleotide sequence ID" value="NZ_CZBX01000008.1"/>
</dbReference>
<feature type="domain" description="DUF1540" evidence="1">
    <location>
        <begin position="66"/>
        <end position="104"/>
    </location>
</feature>
<dbReference type="GeneID" id="303257835"/>
<dbReference type="OrthoDB" id="9792226at2"/>
<organism evidence="2 3">
    <name type="scientific">[Ruminococcus] torques</name>
    <dbReference type="NCBI Taxonomy" id="33039"/>
    <lineage>
        <taxon>Bacteria</taxon>
        <taxon>Bacillati</taxon>
        <taxon>Bacillota</taxon>
        <taxon>Clostridia</taxon>
        <taxon>Lachnospirales</taxon>
        <taxon>Lachnospiraceae</taxon>
        <taxon>Mediterraneibacter</taxon>
    </lineage>
</organism>
<evidence type="ECO:0000259" key="1">
    <source>
        <dbReference type="Pfam" id="PF07561"/>
    </source>
</evidence>
<accession>A0A174ZPT0</accession>
<dbReference type="EMBL" id="CZBX01000008">
    <property type="protein sequence ID" value="CUQ89403.1"/>
    <property type="molecule type" value="Genomic_DNA"/>
</dbReference>
<feature type="domain" description="DUF1540" evidence="1">
    <location>
        <begin position="5"/>
        <end position="42"/>
    </location>
</feature>
<evidence type="ECO:0000313" key="3">
    <source>
        <dbReference type="Proteomes" id="UP000078383"/>
    </source>
</evidence>
<reference evidence="2 3" key="1">
    <citation type="submission" date="2015-09" db="EMBL/GenBank/DDBJ databases">
        <authorList>
            <consortium name="Pathogen Informatics"/>
        </authorList>
    </citation>
    <scope>NUCLEOTIDE SEQUENCE [LARGE SCALE GENOMIC DNA]</scope>
    <source>
        <strain evidence="2 3">2789STDY5834889</strain>
    </source>
</reference>